<dbReference type="NCBIfam" id="TIGR02532">
    <property type="entry name" value="IV_pilin_GFxxxE"/>
    <property type="match status" value="1"/>
</dbReference>
<feature type="transmembrane region" description="Helical" evidence="1">
    <location>
        <begin position="12"/>
        <end position="33"/>
    </location>
</feature>
<dbReference type="InterPro" id="IPR045584">
    <property type="entry name" value="Pilin-like"/>
</dbReference>
<dbReference type="SUPFAM" id="SSF54523">
    <property type="entry name" value="Pili subunits"/>
    <property type="match status" value="1"/>
</dbReference>
<evidence type="ECO:0000256" key="1">
    <source>
        <dbReference type="SAM" id="Phobius"/>
    </source>
</evidence>
<keyword evidence="1" id="KW-0472">Membrane</keyword>
<dbReference type="EMBL" id="UINC01016075">
    <property type="protein sequence ID" value="SVA67222.1"/>
    <property type="molecule type" value="Genomic_DNA"/>
</dbReference>
<dbReference type="Gene3D" id="3.40.50.410">
    <property type="entry name" value="von Willebrand factor, type A domain"/>
    <property type="match status" value="1"/>
</dbReference>
<reference evidence="2" key="1">
    <citation type="submission" date="2018-05" db="EMBL/GenBank/DDBJ databases">
        <authorList>
            <person name="Lanie J.A."/>
            <person name="Ng W.-L."/>
            <person name="Kazmierczak K.M."/>
            <person name="Andrzejewski T.M."/>
            <person name="Davidsen T.M."/>
            <person name="Wayne K.J."/>
            <person name="Tettelin H."/>
            <person name="Glass J.I."/>
            <person name="Rusch D."/>
            <person name="Podicherti R."/>
            <person name="Tsui H.-C.T."/>
            <person name="Winkler M.E."/>
        </authorList>
    </citation>
    <scope>NUCLEOTIDE SEQUENCE</scope>
</reference>
<dbReference type="AlphaFoldDB" id="A0A381XRU4"/>
<name>A0A381XRU4_9ZZZZ</name>
<protein>
    <recommendedName>
        <fullName evidence="3">VWFA domain-containing protein</fullName>
    </recommendedName>
</protein>
<evidence type="ECO:0008006" key="3">
    <source>
        <dbReference type="Google" id="ProtNLM"/>
    </source>
</evidence>
<dbReference type="InterPro" id="IPR012902">
    <property type="entry name" value="N_methyl_site"/>
</dbReference>
<organism evidence="2">
    <name type="scientific">marine metagenome</name>
    <dbReference type="NCBI Taxonomy" id="408172"/>
    <lineage>
        <taxon>unclassified sequences</taxon>
        <taxon>metagenomes</taxon>
        <taxon>ecological metagenomes</taxon>
    </lineage>
</organism>
<gene>
    <name evidence="2" type="ORF">METZ01_LOCUS120076</name>
</gene>
<keyword evidence="1" id="KW-0812">Transmembrane</keyword>
<dbReference type="SUPFAM" id="SSF53300">
    <property type="entry name" value="vWA-like"/>
    <property type="match status" value="1"/>
</dbReference>
<dbReference type="Gene3D" id="3.30.700.10">
    <property type="entry name" value="Glycoprotein, Type 4 Pilin"/>
    <property type="match status" value="1"/>
</dbReference>
<evidence type="ECO:0000313" key="2">
    <source>
        <dbReference type="EMBL" id="SVA67222.1"/>
    </source>
</evidence>
<keyword evidence="1" id="KW-1133">Transmembrane helix</keyword>
<dbReference type="Pfam" id="PF07963">
    <property type="entry name" value="N_methyl"/>
    <property type="match status" value="1"/>
</dbReference>
<accession>A0A381XRU4</accession>
<proteinExistence type="predicted"/>
<dbReference type="PANTHER" id="PTHR30093">
    <property type="entry name" value="GENERAL SECRETION PATHWAY PROTEIN G"/>
    <property type="match status" value="1"/>
</dbReference>
<sequence>MAASSKRAFSIIEILVVIAIISVLAAVLLPVLGKAKAKAYRVKCVSQLGQISQAFIGYAQDHNERLPWQLTSDESREAFGENKDDFAMDHAAMFSLPSIRHDLATAAILLSPCDPGRAPANEEAQEQWSKINLLQGRMLPAEAISYVLIDGADIARSGTVLATTRNLSTCNLGTARWSGADEPDPGPQTMNGLQSNQGQIVLADGSARLSNNADLGETGLLTRDHAQSAGGTYKGPAPTVVLGCGSEPDPPGSSPLEPGELFQVIQSGKGNRYAFVIDCSGSMNRDDRLSLAKREVVTAILSMGPDKEFFVYYYNHNSIPMLGGIRKATKENLRIMAPWINGQTAIGNTDPRMALRDAFNTMEPDTVWLLTDGIFMQRAGMAPVAALIRELNADDKVRVNTIGFHNDQNSVDKSLGPIATANDGTYRFVNSAPK</sequence>
<dbReference type="InterPro" id="IPR036465">
    <property type="entry name" value="vWFA_dom_sf"/>
</dbReference>